<feature type="compositionally biased region" description="Low complexity" evidence="3">
    <location>
        <begin position="165"/>
        <end position="184"/>
    </location>
</feature>
<feature type="domain" description="Protein kinase" evidence="5">
    <location>
        <begin position="309"/>
        <end position="494"/>
    </location>
</feature>
<dbReference type="InterPro" id="IPR017441">
    <property type="entry name" value="Protein_kinase_ATP_BS"/>
</dbReference>
<comment type="subcellular location">
    <subcellularLocation>
        <location evidence="1">Membrane</location>
        <topology evidence="1">Single-pass membrane protein</topology>
    </subcellularLocation>
</comment>
<evidence type="ECO:0000259" key="5">
    <source>
        <dbReference type="PROSITE" id="PS50011"/>
    </source>
</evidence>
<dbReference type="PANTHER" id="PTHR24416:SF621">
    <property type="entry name" value="TYROSINE KINASE RECEPTOR CAD96CA"/>
    <property type="match status" value="1"/>
</dbReference>
<keyword evidence="4" id="KW-0812">Transmembrane</keyword>
<dbReference type="Gene3D" id="2.60.40.60">
    <property type="entry name" value="Cadherins"/>
    <property type="match status" value="1"/>
</dbReference>
<dbReference type="FunFam" id="3.30.200.20:FF:000678">
    <property type="entry name" value="Tyrosine kinase receptor"/>
    <property type="match status" value="1"/>
</dbReference>
<feature type="compositionally biased region" description="Pro residues" evidence="3">
    <location>
        <begin position="144"/>
        <end position="153"/>
    </location>
</feature>
<sequence length="494" mass="54175">SGLCNLYEHEPPVLVVERRWIVLDTKPVGSFVALAKGSAGGKTSAKIVYGLEQDSNYNIAFPSAKGKPLPFTIDKDTGIVYTNASLTERGGEEVYLYVTAYDGNLTQKTGVWASIVNSTSGAAPGWPHSVPLQPPALLNRAGMTPPPQPPQRPESPTKLRPIDRAPALTTPATTASTPVSSPPAGAQAPVGDFPSGSPPPLGSPKMTDIALTIVPIVVICLMFAVAGIGAFLCRKKMCANKKASSKEDMKKNSSGLREEPMVLQHWRGPRAYSNRYTAWDPDTINVPSQEAPPLPEKSVDRWEFPRHRLKVFNILGEGCFGQVWKCEAQDIAGIEGPTIVAVKTLKENAGERERTDLLQELQLMKMLDPHPNVVRLIGCCTDKDPLFVIMEYVAHGKLQSFLRNSRAQRCYDNMHGKSNSLTSRQLTSFCYQAARGMQFLSKNGVTPDTLNIHIFTIAVALMELVPSKFEIIVKENFAITQMKHNRLFCHNPLF</sequence>
<dbReference type="PROSITE" id="PS50011">
    <property type="entry name" value="PROTEIN_KINASE_DOM"/>
    <property type="match status" value="1"/>
</dbReference>
<keyword evidence="4" id="KW-0472">Membrane</keyword>
<feature type="binding site" evidence="2">
    <location>
        <position position="343"/>
    </location>
    <ligand>
        <name>ATP</name>
        <dbReference type="ChEBI" id="CHEBI:30616"/>
    </ligand>
</feature>
<dbReference type="EMBL" id="JBFDAA010000015">
    <property type="protein sequence ID" value="KAL1117619.1"/>
    <property type="molecule type" value="Genomic_DNA"/>
</dbReference>
<dbReference type="GO" id="GO:0005524">
    <property type="term" value="F:ATP binding"/>
    <property type="evidence" value="ECO:0007669"/>
    <property type="project" value="UniProtKB-UniRule"/>
</dbReference>
<dbReference type="CDD" id="cd11304">
    <property type="entry name" value="Cadherin_repeat"/>
    <property type="match status" value="1"/>
</dbReference>
<feature type="non-terminal residue" evidence="6">
    <location>
        <position position="1"/>
    </location>
</feature>
<dbReference type="AlphaFoldDB" id="A0ABD0YKG5"/>
<evidence type="ECO:0000256" key="3">
    <source>
        <dbReference type="SAM" id="MobiDB-lite"/>
    </source>
</evidence>
<evidence type="ECO:0000256" key="2">
    <source>
        <dbReference type="PROSITE-ProRule" id="PRU10141"/>
    </source>
</evidence>
<dbReference type="Proteomes" id="UP001558652">
    <property type="component" value="Unassembled WGS sequence"/>
</dbReference>
<evidence type="ECO:0000256" key="1">
    <source>
        <dbReference type="ARBA" id="ARBA00004167"/>
    </source>
</evidence>
<keyword evidence="2" id="KW-0067">ATP-binding</keyword>
<organism evidence="6 7">
    <name type="scientific">Ranatra chinensis</name>
    <dbReference type="NCBI Taxonomy" id="642074"/>
    <lineage>
        <taxon>Eukaryota</taxon>
        <taxon>Metazoa</taxon>
        <taxon>Ecdysozoa</taxon>
        <taxon>Arthropoda</taxon>
        <taxon>Hexapoda</taxon>
        <taxon>Insecta</taxon>
        <taxon>Pterygota</taxon>
        <taxon>Neoptera</taxon>
        <taxon>Paraneoptera</taxon>
        <taxon>Hemiptera</taxon>
        <taxon>Heteroptera</taxon>
        <taxon>Panheteroptera</taxon>
        <taxon>Nepomorpha</taxon>
        <taxon>Nepidae</taxon>
        <taxon>Ranatrinae</taxon>
        <taxon>Ranatra</taxon>
    </lineage>
</organism>
<dbReference type="InterPro" id="IPR011009">
    <property type="entry name" value="Kinase-like_dom_sf"/>
</dbReference>
<name>A0ABD0YKG5_9HEMI</name>
<accession>A0ABD0YKG5</accession>
<protein>
    <recommendedName>
        <fullName evidence="5">Protein kinase domain-containing protein</fullName>
    </recommendedName>
</protein>
<dbReference type="PANTHER" id="PTHR24416">
    <property type="entry name" value="TYROSINE-PROTEIN KINASE RECEPTOR"/>
    <property type="match status" value="1"/>
</dbReference>
<proteinExistence type="predicted"/>
<keyword evidence="4" id="KW-1133">Transmembrane helix</keyword>
<feature type="transmembrane region" description="Helical" evidence="4">
    <location>
        <begin position="209"/>
        <end position="232"/>
    </location>
</feature>
<dbReference type="GO" id="GO:0016020">
    <property type="term" value="C:membrane"/>
    <property type="evidence" value="ECO:0007669"/>
    <property type="project" value="UniProtKB-SubCell"/>
</dbReference>
<dbReference type="Gene3D" id="3.30.200.20">
    <property type="entry name" value="Phosphorylase Kinase, domain 1"/>
    <property type="match status" value="1"/>
</dbReference>
<keyword evidence="2" id="KW-0547">Nucleotide-binding</keyword>
<feature type="region of interest" description="Disordered" evidence="3">
    <location>
        <begin position="121"/>
        <end position="201"/>
    </location>
</feature>
<dbReference type="InterPro" id="IPR000719">
    <property type="entry name" value="Prot_kinase_dom"/>
</dbReference>
<evidence type="ECO:0000256" key="4">
    <source>
        <dbReference type="SAM" id="Phobius"/>
    </source>
</evidence>
<reference evidence="6 7" key="1">
    <citation type="submission" date="2024-07" db="EMBL/GenBank/DDBJ databases">
        <title>Chromosome-level genome assembly of the water stick insect Ranatra chinensis (Heteroptera: Nepidae).</title>
        <authorList>
            <person name="Liu X."/>
        </authorList>
    </citation>
    <scope>NUCLEOTIDE SEQUENCE [LARGE SCALE GENOMIC DNA]</scope>
    <source>
        <strain evidence="6">Cailab_2021Rc</strain>
        <tissue evidence="6">Muscle</tissue>
    </source>
</reference>
<dbReference type="SUPFAM" id="SSF56112">
    <property type="entry name" value="Protein kinase-like (PK-like)"/>
    <property type="match status" value="1"/>
</dbReference>
<evidence type="ECO:0000313" key="6">
    <source>
        <dbReference type="EMBL" id="KAL1117619.1"/>
    </source>
</evidence>
<dbReference type="InterPro" id="IPR001245">
    <property type="entry name" value="Ser-Thr/Tyr_kinase_cat_dom"/>
</dbReference>
<comment type="caution">
    <text evidence="6">The sequence shown here is derived from an EMBL/GenBank/DDBJ whole genome shotgun (WGS) entry which is preliminary data.</text>
</comment>
<dbReference type="InterPro" id="IPR050122">
    <property type="entry name" value="RTK"/>
</dbReference>
<gene>
    <name evidence="6" type="ORF">AAG570_003934</name>
</gene>
<evidence type="ECO:0000313" key="7">
    <source>
        <dbReference type="Proteomes" id="UP001558652"/>
    </source>
</evidence>
<keyword evidence="7" id="KW-1185">Reference proteome</keyword>
<dbReference type="Pfam" id="PF07714">
    <property type="entry name" value="PK_Tyr_Ser-Thr"/>
    <property type="match status" value="1"/>
</dbReference>
<dbReference type="PROSITE" id="PS00107">
    <property type="entry name" value="PROTEIN_KINASE_ATP"/>
    <property type="match status" value="1"/>
</dbReference>